<proteinExistence type="predicted"/>
<protein>
    <submittedName>
        <fullName evidence="1">Uncharacterized protein</fullName>
    </submittedName>
</protein>
<organism evidence="1 2">
    <name type="scientific">Vararia minispora EC-137</name>
    <dbReference type="NCBI Taxonomy" id="1314806"/>
    <lineage>
        <taxon>Eukaryota</taxon>
        <taxon>Fungi</taxon>
        <taxon>Dikarya</taxon>
        <taxon>Basidiomycota</taxon>
        <taxon>Agaricomycotina</taxon>
        <taxon>Agaricomycetes</taxon>
        <taxon>Russulales</taxon>
        <taxon>Lachnocladiaceae</taxon>
        <taxon>Vararia</taxon>
    </lineage>
</organism>
<sequence>PSYGPVVPQTLWVPRSSRDLAQYVLEAELQLPIFFLRTNGGVGLSVADAAAGNSSALVGCSQPVNVGGRTSVHLRMQWPGYKEWKRQFQTRDETAARNVITLDKFIRHVGRSIDRFLEAAVTEISEGSPAWRIGPGRITRDDITIIGVVHVSSGSWMPILQLNR</sequence>
<feature type="non-terminal residue" evidence="1">
    <location>
        <position position="164"/>
    </location>
</feature>
<accession>A0ACB8QUF7</accession>
<reference evidence="1" key="2">
    <citation type="journal article" date="2022" name="New Phytol.">
        <title>Evolutionary transition to the ectomycorrhizal habit in the genomes of a hyperdiverse lineage of mushroom-forming fungi.</title>
        <authorList>
            <person name="Looney B."/>
            <person name="Miyauchi S."/>
            <person name="Morin E."/>
            <person name="Drula E."/>
            <person name="Courty P.E."/>
            <person name="Kohler A."/>
            <person name="Kuo A."/>
            <person name="LaButti K."/>
            <person name="Pangilinan J."/>
            <person name="Lipzen A."/>
            <person name="Riley R."/>
            <person name="Andreopoulos W."/>
            <person name="He G."/>
            <person name="Johnson J."/>
            <person name="Nolan M."/>
            <person name="Tritt A."/>
            <person name="Barry K.W."/>
            <person name="Grigoriev I.V."/>
            <person name="Nagy L.G."/>
            <person name="Hibbett D."/>
            <person name="Henrissat B."/>
            <person name="Matheny P.B."/>
            <person name="Labbe J."/>
            <person name="Martin F.M."/>
        </authorList>
    </citation>
    <scope>NUCLEOTIDE SEQUENCE</scope>
    <source>
        <strain evidence="1">EC-137</strain>
    </source>
</reference>
<reference evidence="1" key="1">
    <citation type="submission" date="2021-02" db="EMBL/GenBank/DDBJ databases">
        <authorList>
            <consortium name="DOE Joint Genome Institute"/>
            <person name="Ahrendt S."/>
            <person name="Looney B.P."/>
            <person name="Miyauchi S."/>
            <person name="Morin E."/>
            <person name="Drula E."/>
            <person name="Courty P.E."/>
            <person name="Chicoki N."/>
            <person name="Fauchery L."/>
            <person name="Kohler A."/>
            <person name="Kuo A."/>
            <person name="Labutti K."/>
            <person name="Pangilinan J."/>
            <person name="Lipzen A."/>
            <person name="Riley R."/>
            <person name="Andreopoulos W."/>
            <person name="He G."/>
            <person name="Johnson J."/>
            <person name="Barry K.W."/>
            <person name="Grigoriev I.V."/>
            <person name="Nagy L."/>
            <person name="Hibbett D."/>
            <person name="Henrissat B."/>
            <person name="Matheny P.B."/>
            <person name="Labbe J."/>
            <person name="Martin F."/>
        </authorList>
    </citation>
    <scope>NUCLEOTIDE SEQUENCE</scope>
    <source>
        <strain evidence="1">EC-137</strain>
    </source>
</reference>
<dbReference type="EMBL" id="MU273484">
    <property type="protein sequence ID" value="KAI0035486.1"/>
    <property type="molecule type" value="Genomic_DNA"/>
</dbReference>
<keyword evidence="2" id="KW-1185">Reference proteome</keyword>
<gene>
    <name evidence="1" type="ORF">K488DRAFT_23237</name>
</gene>
<name>A0ACB8QUF7_9AGAM</name>
<evidence type="ECO:0000313" key="1">
    <source>
        <dbReference type="EMBL" id="KAI0035486.1"/>
    </source>
</evidence>
<evidence type="ECO:0000313" key="2">
    <source>
        <dbReference type="Proteomes" id="UP000814128"/>
    </source>
</evidence>
<comment type="caution">
    <text evidence="1">The sequence shown here is derived from an EMBL/GenBank/DDBJ whole genome shotgun (WGS) entry which is preliminary data.</text>
</comment>
<dbReference type="Proteomes" id="UP000814128">
    <property type="component" value="Unassembled WGS sequence"/>
</dbReference>
<feature type="non-terminal residue" evidence="1">
    <location>
        <position position="1"/>
    </location>
</feature>